<protein>
    <recommendedName>
        <fullName evidence="4">DNA methyltransferase</fullName>
    </recommendedName>
</protein>
<reference evidence="2 3" key="2">
    <citation type="journal article" date="2016" name="Front. Microbiol.">
        <title>When Genome-Based Approach Meets the 'Old but Good': Revealing Genes Involved in the Antibacterial Activity of Pseudomonas sp. P482 against Soft Rot Pathogens.</title>
        <authorList>
            <person name="Krzyzanowska D.M."/>
            <person name="Ossowicki A."/>
            <person name="Rajewska M."/>
            <person name="Maciag T."/>
            <person name="Jablonska M."/>
            <person name="Obuchowski M."/>
            <person name="Heeb S."/>
            <person name="Jafra S."/>
        </authorList>
    </citation>
    <scope>NUCLEOTIDE SEQUENCE [LARGE SCALE GENOMIC DNA]</scope>
    <source>
        <strain evidence="2 3">P482</strain>
    </source>
</reference>
<evidence type="ECO:0000313" key="2">
    <source>
        <dbReference type="EMBL" id="KDN99011.2"/>
    </source>
</evidence>
<name>A0AAP0XAD6_9PSED</name>
<gene>
    <name evidence="2" type="ORF">BV82_3171</name>
</gene>
<dbReference type="KEGG" id="pdw:BV82_3171"/>
<dbReference type="Proteomes" id="UP000027121">
    <property type="component" value="Chromosome"/>
</dbReference>
<organism evidence="2 3">
    <name type="scientific">Pseudomonas donghuensis</name>
    <dbReference type="NCBI Taxonomy" id="1163398"/>
    <lineage>
        <taxon>Bacteria</taxon>
        <taxon>Pseudomonadati</taxon>
        <taxon>Pseudomonadota</taxon>
        <taxon>Gammaproteobacteria</taxon>
        <taxon>Pseudomonadales</taxon>
        <taxon>Pseudomonadaceae</taxon>
        <taxon>Pseudomonas</taxon>
    </lineage>
</organism>
<keyword evidence="1" id="KW-0812">Transmembrane</keyword>
<evidence type="ECO:0000313" key="3">
    <source>
        <dbReference type="Proteomes" id="UP000027121"/>
    </source>
</evidence>
<dbReference type="AlphaFoldDB" id="A0AAP0XAD6"/>
<dbReference type="EMBL" id="CP071706">
    <property type="protein sequence ID" value="KDN99011.2"/>
    <property type="molecule type" value="Genomic_DNA"/>
</dbReference>
<accession>A0AAP0XAD6</accession>
<evidence type="ECO:0008006" key="4">
    <source>
        <dbReference type="Google" id="ProtNLM"/>
    </source>
</evidence>
<feature type="transmembrane region" description="Helical" evidence="1">
    <location>
        <begin position="69"/>
        <end position="91"/>
    </location>
</feature>
<evidence type="ECO:0000256" key="1">
    <source>
        <dbReference type="SAM" id="Phobius"/>
    </source>
</evidence>
<keyword evidence="1" id="KW-0472">Membrane</keyword>
<sequence>MMDIVSLIIQIVAGVVGGNAAGMSKQSMGPLLNSIFGGVGGVIVGQILAAFTGEPGAAVAAGGSLDLPALISSIVGGGAGGAVLTFIAGLIKSKMHPQ</sequence>
<proteinExistence type="predicted"/>
<keyword evidence="1" id="KW-1133">Transmembrane helix</keyword>
<reference evidence="2 3" key="1">
    <citation type="journal article" date="2014" name="Genome Announc.">
        <title>Genome Sequence of Pseudomonas sp. Strain P482, a Tomato Rhizosphere Isolate with Broad-Spectrum Antimicrobial Activity.</title>
        <authorList>
            <person name="Krzyzanowska D.M."/>
            <person name="Ossowicki A."/>
            <person name="Jafra S."/>
        </authorList>
    </citation>
    <scope>NUCLEOTIDE SEQUENCE [LARGE SCALE GENOMIC DNA]</scope>
    <source>
        <strain evidence="2 3">P482</strain>
    </source>
</reference>
<keyword evidence="3" id="KW-1185">Reference proteome</keyword>